<evidence type="ECO:0000313" key="9">
    <source>
        <dbReference type="Proteomes" id="UP000594638"/>
    </source>
</evidence>
<feature type="region of interest" description="Disordered" evidence="6">
    <location>
        <begin position="794"/>
        <end position="826"/>
    </location>
</feature>
<evidence type="ECO:0000256" key="6">
    <source>
        <dbReference type="SAM" id="MobiDB-lite"/>
    </source>
</evidence>
<feature type="compositionally biased region" description="Polar residues" evidence="6">
    <location>
        <begin position="794"/>
        <end position="805"/>
    </location>
</feature>
<evidence type="ECO:0000256" key="1">
    <source>
        <dbReference type="ARBA" id="ARBA00004132"/>
    </source>
</evidence>
<organism evidence="8 9">
    <name type="scientific">Olea europaea subsp. europaea</name>
    <dbReference type="NCBI Taxonomy" id="158383"/>
    <lineage>
        <taxon>Eukaryota</taxon>
        <taxon>Viridiplantae</taxon>
        <taxon>Streptophyta</taxon>
        <taxon>Embryophyta</taxon>
        <taxon>Tracheophyta</taxon>
        <taxon>Spermatophyta</taxon>
        <taxon>Magnoliopsida</taxon>
        <taxon>eudicotyledons</taxon>
        <taxon>Gunneridae</taxon>
        <taxon>Pentapetalae</taxon>
        <taxon>asterids</taxon>
        <taxon>lamiids</taxon>
        <taxon>Lamiales</taxon>
        <taxon>Oleaceae</taxon>
        <taxon>Oleeae</taxon>
        <taxon>Olea</taxon>
    </lineage>
</organism>
<name>A0A8S0TV32_OLEEU</name>
<dbReference type="GO" id="GO:0005543">
    <property type="term" value="F:phospholipid binding"/>
    <property type="evidence" value="ECO:0007669"/>
    <property type="project" value="TreeGrafter"/>
</dbReference>
<proteinExistence type="inferred from homology"/>
<dbReference type="Gene3D" id="1.25.40.90">
    <property type="match status" value="1"/>
</dbReference>
<keyword evidence="9" id="KW-1185">Reference proteome</keyword>
<feature type="region of interest" description="Disordered" evidence="6">
    <location>
        <begin position="542"/>
        <end position="607"/>
    </location>
</feature>
<feature type="compositionally biased region" description="Low complexity" evidence="6">
    <location>
        <begin position="430"/>
        <end position="442"/>
    </location>
</feature>
<feature type="compositionally biased region" description="Polar residues" evidence="6">
    <location>
        <begin position="331"/>
        <end position="342"/>
    </location>
</feature>
<sequence>MKKAFDQTVRDIKREVNKKVLKVPSIEQKVLDATSNEPWGPHGSLLADIAQASRNYHEYQVIMAVIWKRINDTGKNWRHVYKALTVLDYMVPHGSERVIDEIREHAYQISTLSDFQYIDSSGRDQGNNVRKKSQNIVVLVNDKERIQEVRQKAAANRDKYRNTSMGSQPGSYSSSVGYGDRYDYEGRYGSRYDDYNGYERERESSYRSDDDYQYGSSRSADRDRDHAYKDDGQYSSRGRSVDHKYSEQNLGDPPRYEEETAGNVSSLSHGERDRETSLASAPKASSPPASANPSYVTSAAARPPELAPPPAPAPANENGFDEFDPRGSFSAVPSKSNDSPSASGGVEMNIHGSLSESFSSNALALKPAASSTRNSEANASGNSSGAPAPAGTLLASTISNQPFDDPFGDGPFKAFPSQDSLPAQQQIITSANSFNSSSNQSSDLPQPVSRKETTEFGGTFPGTTYMPSDPSGMQLPAIPQSSQQEVSTIDILADIFPQSESSPFVNSQTSNPVLPSQPVQHIGFSPQSYQPALQSGMLYQAGKTAPQAQTSQPAGIPAQQSQPSSQMGFPTHGSQPVSLGELPSQTGSSQAGIQAPRGQPVPLNSNIYGGYHPQSISTGPAAVQMVPQISSGSVAQNSFISQSGSATLPSLMASSAIVPQPSKDKFETKSTVWADTLSRGLVNLNISGSKTNSLADIGVDFDALNRKEKRMEKPATAMAVSNVTMGQAMGSGSGIGRAGALGPPSNPMMGSGMGMGGYGGGNQPMSIRMGMNTPGNMGIGMNISMGRGVQMQQQTGFPPGSTMSGGYNPIMGPSNYGQQPYGGGYR</sequence>
<comment type="caution">
    <text evidence="8">The sequence shown here is derived from an EMBL/GenBank/DDBJ whole genome shotgun (WGS) entry which is preliminary data.</text>
</comment>
<dbReference type="PROSITE" id="PS50942">
    <property type="entry name" value="ENTH"/>
    <property type="match status" value="1"/>
</dbReference>
<comment type="similarity">
    <text evidence="3">Belongs to the epsin family.</text>
</comment>
<dbReference type="GO" id="GO:0030125">
    <property type="term" value="C:clathrin vesicle coat"/>
    <property type="evidence" value="ECO:0007669"/>
    <property type="project" value="TreeGrafter"/>
</dbReference>
<evidence type="ECO:0000256" key="4">
    <source>
        <dbReference type="ARBA" id="ARBA00023034"/>
    </source>
</evidence>
<feature type="compositionally biased region" description="Low complexity" evidence="6">
    <location>
        <begin position="164"/>
        <end position="179"/>
    </location>
</feature>
<dbReference type="GO" id="GO:0005768">
    <property type="term" value="C:endosome"/>
    <property type="evidence" value="ECO:0007669"/>
    <property type="project" value="TreeGrafter"/>
</dbReference>
<feature type="compositionally biased region" description="Polar residues" evidence="6">
    <location>
        <begin position="546"/>
        <end position="592"/>
    </location>
</feature>
<protein>
    <recommendedName>
        <fullName evidence="7">ENTH domain-containing protein</fullName>
    </recommendedName>
</protein>
<feature type="compositionally biased region" description="Low complexity" evidence="6">
    <location>
        <begin position="455"/>
        <end position="464"/>
    </location>
</feature>
<evidence type="ECO:0000256" key="5">
    <source>
        <dbReference type="ARBA" id="ARBA00023329"/>
    </source>
</evidence>
<feature type="region of interest" description="Disordered" evidence="6">
    <location>
        <begin position="500"/>
        <end position="527"/>
    </location>
</feature>
<dbReference type="InterPro" id="IPR008942">
    <property type="entry name" value="ENTH_VHS"/>
</dbReference>
<reference evidence="8 9" key="1">
    <citation type="submission" date="2019-12" db="EMBL/GenBank/DDBJ databases">
        <authorList>
            <person name="Alioto T."/>
            <person name="Alioto T."/>
            <person name="Gomez Garrido J."/>
        </authorList>
    </citation>
    <scope>NUCLEOTIDE SEQUENCE [LARGE SCALE GENOMIC DNA]</scope>
</reference>
<dbReference type="SUPFAM" id="SSF48464">
    <property type="entry name" value="ENTH/VHS domain"/>
    <property type="match status" value="1"/>
</dbReference>
<dbReference type="GO" id="GO:0006897">
    <property type="term" value="P:endocytosis"/>
    <property type="evidence" value="ECO:0007669"/>
    <property type="project" value="TreeGrafter"/>
</dbReference>
<dbReference type="GO" id="GO:0030276">
    <property type="term" value="F:clathrin binding"/>
    <property type="evidence" value="ECO:0007669"/>
    <property type="project" value="TreeGrafter"/>
</dbReference>
<dbReference type="InterPro" id="IPR013809">
    <property type="entry name" value="ENTH"/>
</dbReference>
<dbReference type="GO" id="GO:0005794">
    <property type="term" value="C:Golgi apparatus"/>
    <property type="evidence" value="ECO:0007669"/>
    <property type="project" value="UniProtKB-SubCell"/>
</dbReference>
<feature type="compositionally biased region" description="Basic and acidic residues" evidence="6">
    <location>
        <begin position="219"/>
        <end position="232"/>
    </location>
</feature>
<dbReference type="PANTHER" id="PTHR12276">
    <property type="entry name" value="EPSIN/ENT-RELATED"/>
    <property type="match status" value="1"/>
</dbReference>
<evidence type="ECO:0000259" key="7">
    <source>
        <dbReference type="PROSITE" id="PS50942"/>
    </source>
</evidence>
<feature type="compositionally biased region" description="Polar residues" evidence="6">
    <location>
        <begin position="417"/>
        <end position="429"/>
    </location>
</feature>
<dbReference type="OrthoDB" id="4033880at2759"/>
<dbReference type="AlphaFoldDB" id="A0A8S0TV32"/>
<feature type="region of interest" description="Disordered" evidence="6">
    <location>
        <begin position="150"/>
        <end position="350"/>
    </location>
</feature>
<feature type="region of interest" description="Disordered" evidence="6">
    <location>
        <begin position="363"/>
        <end position="484"/>
    </location>
</feature>
<gene>
    <name evidence="8" type="ORF">OLEA9_A055831</name>
</gene>
<dbReference type="Proteomes" id="UP000594638">
    <property type="component" value="Unassembled WGS sequence"/>
</dbReference>
<accession>A0A8S0TV32</accession>
<feature type="compositionally biased region" description="Basic and acidic residues" evidence="6">
    <location>
        <begin position="150"/>
        <end position="161"/>
    </location>
</feature>
<dbReference type="GO" id="GO:0005886">
    <property type="term" value="C:plasma membrane"/>
    <property type="evidence" value="ECO:0007669"/>
    <property type="project" value="TreeGrafter"/>
</dbReference>
<dbReference type="EMBL" id="CACTIH010007329">
    <property type="protein sequence ID" value="CAA3009944.1"/>
    <property type="molecule type" value="Genomic_DNA"/>
</dbReference>
<feature type="domain" description="ENTH" evidence="7">
    <location>
        <begin position="18"/>
        <end position="150"/>
    </location>
</feature>
<evidence type="ECO:0000256" key="3">
    <source>
        <dbReference type="ARBA" id="ARBA00010130"/>
    </source>
</evidence>
<dbReference type="CDD" id="cd03571">
    <property type="entry name" value="ENTH"/>
    <property type="match status" value="1"/>
</dbReference>
<dbReference type="PANTHER" id="PTHR12276:SF91">
    <property type="entry name" value="CLATHRIN INTERACTOR EPSIN 2-RELATED"/>
    <property type="match status" value="1"/>
</dbReference>
<evidence type="ECO:0000313" key="8">
    <source>
        <dbReference type="EMBL" id="CAA3009944.1"/>
    </source>
</evidence>
<dbReference type="SMART" id="SM00273">
    <property type="entry name" value="ENTH"/>
    <property type="match status" value="1"/>
</dbReference>
<keyword evidence="4" id="KW-0333">Golgi apparatus</keyword>
<comment type="subcellular location">
    <subcellularLocation>
        <location evidence="1">Cytoplasmic vesicle</location>
        <location evidence="1">Clathrin-coated vesicle</location>
    </subcellularLocation>
    <subcellularLocation>
        <location evidence="2">Golgi apparatus</location>
    </subcellularLocation>
</comment>
<keyword evidence="5" id="KW-0968">Cytoplasmic vesicle</keyword>
<feature type="compositionally biased region" description="Low complexity" evidence="6">
    <location>
        <begin position="279"/>
        <end position="304"/>
    </location>
</feature>
<dbReference type="Pfam" id="PF01417">
    <property type="entry name" value="ENTH"/>
    <property type="match status" value="1"/>
</dbReference>
<feature type="compositionally biased region" description="Basic and acidic residues" evidence="6">
    <location>
        <begin position="180"/>
        <end position="210"/>
    </location>
</feature>
<dbReference type="FunFam" id="1.25.40.90:FF:000006">
    <property type="entry name" value="Clathrin interactor 1"/>
    <property type="match status" value="1"/>
</dbReference>
<feature type="compositionally biased region" description="Low complexity" evidence="6">
    <location>
        <begin position="377"/>
        <end position="391"/>
    </location>
</feature>
<dbReference type="Gramene" id="OE9A055831T3">
    <property type="protein sequence ID" value="OE9A055831C3"/>
    <property type="gene ID" value="OE9A055831"/>
</dbReference>
<evidence type="ECO:0000256" key="2">
    <source>
        <dbReference type="ARBA" id="ARBA00004555"/>
    </source>
</evidence>